<sequence>MARIRSIKPEFWQDALLAPLPPIDRLVFLGLICLADDAGRLVDNVRLLDGLLFPQTDDSCGESLETLTRLSRITRYCVGSGDRYIQVNGWTKHQKVTHPSKFIFPPPPDLIGNTEHKPPPAGSLGGSSGYSHEDFRRVSGEPQEDLLRSSCSDPLSPIPNPQVLPPSPPLDTTPPVGADAPPAKKGPNHQAWMEEAVPMWKDLCPADTDCGGFLARTAKTFGYLNTQEAIEHMYACGWNPDAEHKNGDPTKAFRGYLSKSAQGLRDERGVK</sequence>
<proteinExistence type="predicted"/>
<reference evidence="2" key="1">
    <citation type="submission" date="2020-03" db="EMBL/GenBank/DDBJ databases">
        <title>The deep terrestrial virosphere.</title>
        <authorList>
            <person name="Holmfeldt K."/>
            <person name="Nilsson E."/>
            <person name="Simone D."/>
            <person name="Lopez-Fernandez M."/>
            <person name="Wu X."/>
            <person name="de Brujin I."/>
            <person name="Lundin D."/>
            <person name="Andersson A."/>
            <person name="Bertilsson S."/>
            <person name="Dopson M."/>
        </authorList>
    </citation>
    <scope>NUCLEOTIDE SEQUENCE</scope>
    <source>
        <strain evidence="2">MM415B00534</strain>
    </source>
</reference>
<dbReference type="AlphaFoldDB" id="A0A6M3J2U3"/>
<evidence type="ECO:0000256" key="1">
    <source>
        <dbReference type="SAM" id="MobiDB-lite"/>
    </source>
</evidence>
<name>A0A6M3J2U3_9ZZZZ</name>
<feature type="region of interest" description="Disordered" evidence="1">
    <location>
        <begin position="243"/>
        <end position="271"/>
    </location>
</feature>
<accession>A0A6M3J2U3</accession>
<feature type="compositionally biased region" description="Pro residues" evidence="1">
    <location>
        <begin position="156"/>
        <end position="172"/>
    </location>
</feature>
<feature type="region of interest" description="Disordered" evidence="1">
    <location>
        <begin position="103"/>
        <end position="188"/>
    </location>
</feature>
<organism evidence="2">
    <name type="scientific">viral metagenome</name>
    <dbReference type="NCBI Taxonomy" id="1070528"/>
    <lineage>
        <taxon>unclassified sequences</taxon>
        <taxon>metagenomes</taxon>
        <taxon>organismal metagenomes</taxon>
    </lineage>
</organism>
<protein>
    <submittedName>
        <fullName evidence="2">Uncharacterized protein</fullName>
    </submittedName>
</protein>
<dbReference type="EMBL" id="MT141514">
    <property type="protein sequence ID" value="QJA64183.1"/>
    <property type="molecule type" value="Genomic_DNA"/>
</dbReference>
<gene>
    <name evidence="2" type="ORF">MM415B00534_0042</name>
</gene>
<evidence type="ECO:0000313" key="2">
    <source>
        <dbReference type="EMBL" id="QJA64183.1"/>
    </source>
</evidence>